<evidence type="ECO:0000313" key="2">
    <source>
        <dbReference type="Proteomes" id="UP001206206"/>
    </source>
</evidence>
<dbReference type="RefSeq" id="WP_255927168.1">
    <property type="nucleotide sequence ID" value="NZ_JANFNH010000009.1"/>
</dbReference>
<evidence type="ECO:0000313" key="1">
    <source>
        <dbReference type="EMBL" id="MCQ4042720.1"/>
    </source>
</evidence>
<dbReference type="EMBL" id="JANFNH010000009">
    <property type="protein sequence ID" value="MCQ4042720.1"/>
    <property type="molecule type" value="Genomic_DNA"/>
</dbReference>
<protein>
    <submittedName>
        <fullName evidence="1">Uncharacterized protein</fullName>
    </submittedName>
</protein>
<reference evidence="1 2" key="1">
    <citation type="submission" date="2022-06" db="EMBL/GenBank/DDBJ databases">
        <title>Draft genome sequence of type strain Streptomyces rubrisoli DSM 42083.</title>
        <authorList>
            <person name="Duangmal K."/>
            <person name="Klaysubun C."/>
        </authorList>
    </citation>
    <scope>NUCLEOTIDE SEQUENCE [LARGE SCALE GENOMIC DNA]</scope>
    <source>
        <strain evidence="1 2">DSM 42083</strain>
    </source>
</reference>
<dbReference type="Proteomes" id="UP001206206">
    <property type="component" value="Unassembled WGS sequence"/>
</dbReference>
<comment type="caution">
    <text evidence="1">The sequence shown here is derived from an EMBL/GenBank/DDBJ whole genome shotgun (WGS) entry which is preliminary data.</text>
</comment>
<gene>
    <name evidence="1" type="ORF">NON19_11910</name>
</gene>
<keyword evidence="2" id="KW-1185">Reference proteome</keyword>
<accession>A0ABT1PEG5</accession>
<sequence>MNVQQSIVERVDDSIEYLSRLRRAISAVHAADLPAIYLVVRFRTGHPEVSGRNRAFSTLSQFGGFAPGRPGHRLAFRQNGRFIRRTLVR</sequence>
<name>A0ABT1PEG5_9ACTN</name>
<organism evidence="1 2">
    <name type="scientific">Streptantibioticus rubrisoli</name>
    <dbReference type="NCBI Taxonomy" id="1387313"/>
    <lineage>
        <taxon>Bacteria</taxon>
        <taxon>Bacillati</taxon>
        <taxon>Actinomycetota</taxon>
        <taxon>Actinomycetes</taxon>
        <taxon>Kitasatosporales</taxon>
        <taxon>Streptomycetaceae</taxon>
        <taxon>Streptantibioticus</taxon>
    </lineage>
</organism>
<proteinExistence type="predicted"/>